<evidence type="ECO:0000313" key="2">
    <source>
        <dbReference type="Proteomes" id="UP000266723"/>
    </source>
</evidence>
<keyword evidence="2" id="KW-1185">Reference proteome</keyword>
<dbReference type="Proteomes" id="UP000266723">
    <property type="component" value="Unassembled WGS sequence"/>
</dbReference>
<proteinExistence type="predicted"/>
<gene>
    <name evidence="1" type="ORF">DY000_02022127</name>
</gene>
<organism evidence="1 2">
    <name type="scientific">Brassica cretica</name>
    <name type="common">Mustard</name>
    <dbReference type="NCBI Taxonomy" id="69181"/>
    <lineage>
        <taxon>Eukaryota</taxon>
        <taxon>Viridiplantae</taxon>
        <taxon>Streptophyta</taxon>
        <taxon>Embryophyta</taxon>
        <taxon>Tracheophyta</taxon>
        <taxon>Spermatophyta</taxon>
        <taxon>Magnoliopsida</taxon>
        <taxon>eudicotyledons</taxon>
        <taxon>Gunneridae</taxon>
        <taxon>Pentapetalae</taxon>
        <taxon>rosids</taxon>
        <taxon>malvids</taxon>
        <taxon>Brassicales</taxon>
        <taxon>Brassicaceae</taxon>
        <taxon>Brassiceae</taxon>
        <taxon>Brassica</taxon>
    </lineage>
</organism>
<sequence>MGVTLLYDDTYGMTRCPPDRRLLISLSVSSVIVPRLSRSGFVMFLPPPKFKPSFHEFYYERLCAVNSWESLLDWGCSSLRSVDIGVTLGFGCQFLALLIISEMYQLGQLAYDVKTIYILRGVPLMLGGLICSETRKRWSYVFPMSSLRCIGCHDIEECWIV</sequence>
<comment type="caution">
    <text evidence="1">The sequence shown here is derived from an EMBL/GenBank/DDBJ whole genome shotgun (WGS) entry which is preliminary data.</text>
</comment>
<name>A0ABQ7EKY6_BRACR</name>
<accession>A0ABQ7EKY6</accession>
<protein>
    <recommendedName>
        <fullName evidence="3">WAT1-related protein</fullName>
    </recommendedName>
</protein>
<dbReference type="EMBL" id="QGKV02000299">
    <property type="protein sequence ID" value="KAF3597707.1"/>
    <property type="molecule type" value="Genomic_DNA"/>
</dbReference>
<evidence type="ECO:0008006" key="3">
    <source>
        <dbReference type="Google" id="ProtNLM"/>
    </source>
</evidence>
<evidence type="ECO:0000313" key="1">
    <source>
        <dbReference type="EMBL" id="KAF3597707.1"/>
    </source>
</evidence>
<reference evidence="1 2" key="1">
    <citation type="journal article" date="2020" name="BMC Genomics">
        <title>Intraspecific diversification of the crop wild relative Brassica cretica Lam. using demographic model selection.</title>
        <authorList>
            <person name="Kioukis A."/>
            <person name="Michalopoulou V.A."/>
            <person name="Briers L."/>
            <person name="Pirintsos S."/>
            <person name="Studholme D.J."/>
            <person name="Pavlidis P."/>
            <person name="Sarris P.F."/>
        </authorList>
    </citation>
    <scope>NUCLEOTIDE SEQUENCE [LARGE SCALE GENOMIC DNA]</scope>
    <source>
        <strain evidence="2">cv. PFS-1207/04</strain>
    </source>
</reference>